<keyword evidence="3" id="KW-1185">Reference proteome</keyword>
<keyword evidence="1" id="KW-0472">Membrane</keyword>
<dbReference type="AlphaFoldDB" id="A0A7M1S4P3"/>
<accession>A0A7M1S4P3</accession>
<keyword evidence="1" id="KW-1133">Transmembrane helix</keyword>
<dbReference type="EMBL" id="CP063164">
    <property type="protein sequence ID" value="QOR62373.1"/>
    <property type="molecule type" value="Genomic_DNA"/>
</dbReference>
<feature type="transmembrane region" description="Helical" evidence="1">
    <location>
        <begin position="12"/>
        <end position="34"/>
    </location>
</feature>
<gene>
    <name evidence="2" type="ORF">IMZ28_02540</name>
</gene>
<evidence type="ECO:0000313" key="3">
    <source>
        <dbReference type="Proteomes" id="UP000595074"/>
    </source>
</evidence>
<protein>
    <submittedName>
        <fullName evidence="2">Type II secretion system protein</fullName>
    </submittedName>
</protein>
<dbReference type="Proteomes" id="UP000595074">
    <property type="component" value="Chromosome"/>
</dbReference>
<dbReference type="KEGG" id="sinu:IMZ28_02540"/>
<evidence type="ECO:0000256" key="1">
    <source>
        <dbReference type="SAM" id="Phobius"/>
    </source>
</evidence>
<proteinExistence type="predicted"/>
<keyword evidence="1" id="KW-0812">Transmembrane</keyword>
<reference evidence="2 3" key="1">
    <citation type="submission" date="2020-10" db="EMBL/GenBank/DDBJ databases">
        <title>The genome of sulfurovum sp.</title>
        <authorList>
            <person name="Xie S."/>
            <person name="Shao Z."/>
            <person name="Jiang L."/>
        </authorList>
    </citation>
    <scope>NUCLEOTIDE SEQUENCE [LARGE SCALE GENOMIC DNA]</scope>
    <source>
        <strain evidence="2 3">ST-419</strain>
    </source>
</reference>
<name>A0A7M1S4P3_9BACT</name>
<organism evidence="2 3">
    <name type="scientific">Sulfurovum indicum</name>
    <dbReference type="NCBI Taxonomy" id="2779528"/>
    <lineage>
        <taxon>Bacteria</taxon>
        <taxon>Pseudomonadati</taxon>
        <taxon>Campylobacterota</taxon>
        <taxon>Epsilonproteobacteria</taxon>
        <taxon>Campylobacterales</taxon>
        <taxon>Sulfurovaceae</taxon>
        <taxon>Sulfurovum</taxon>
    </lineage>
</organism>
<sequence>MNSIRNKKAFSMITAIVVIVLMSTVSVFVLNLSATMTRETTAQFQREQAMLYAKSYTEYAIMAVMTNDRSVAGQCLSDIDGTIGDPDNGAGYKINVRIAYIGNTAEISNCAAIRQLDTTVVTPGSPLNIVVDTYVKYKEPDHPDPDNAKYITYHKRTLQKI</sequence>
<evidence type="ECO:0000313" key="2">
    <source>
        <dbReference type="EMBL" id="QOR62373.1"/>
    </source>
</evidence>